<dbReference type="InterPro" id="IPR005804">
    <property type="entry name" value="FA_desaturase_dom"/>
</dbReference>
<evidence type="ECO:0000256" key="8">
    <source>
        <dbReference type="ARBA" id="ARBA00023004"/>
    </source>
</evidence>
<dbReference type="PANTHER" id="PTHR11351:SF31">
    <property type="entry name" value="DESATURASE 1, ISOFORM A-RELATED"/>
    <property type="match status" value="1"/>
</dbReference>
<keyword evidence="10 13" id="KW-0472">Membrane</keyword>
<keyword evidence="4 13" id="KW-0812">Transmembrane</keyword>
<evidence type="ECO:0000256" key="10">
    <source>
        <dbReference type="ARBA" id="ARBA00023136"/>
    </source>
</evidence>
<evidence type="ECO:0000256" key="12">
    <source>
        <dbReference type="SAM" id="MobiDB-lite"/>
    </source>
</evidence>
<evidence type="ECO:0000256" key="3">
    <source>
        <dbReference type="ARBA" id="ARBA00022516"/>
    </source>
</evidence>
<dbReference type="OrthoDB" id="19906at2"/>
<dbReference type="GO" id="GO:0004768">
    <property type="term" value="F:stearoyl-CoA 9-desaturase activity"/>
    <property type="evidence" value="ECO:0007669"/>
    <property type="project" value="UniProtKB-EC"/>
</dbReference>
<evidence type="ECO:0000256" key="13">
    <source>
        <dbReference type="SAM" id="Phobius"/>
    </source>
</evidence>
<dbReference type="Pfam" id="PF00487">
    <property type="entry name" value="FA_desaturase"/>
    <property type="match status" value="1"/>
</dbReference>
<dbReference type="GO" id="GO:0006633">
    <property type="term" value="P:fatty acid biosynthetic process"/>
    <property type="evidence" value="ECO:0007669"/>
    <property type="project" value="UniProtKB-KW"/>
</dbReference>
<keyword evidence="6 13" id="KW-1133">Transmembrane helix</keyword>
<evidence type="ECO:0000256" key="5">
    <source>
        <dbReference type="ARBA" id="ARBA00022832"/>
    </source>
</evidence>
<proteinExistence type="inferred from homology"/>
<evidence type="ECO:0000256" key="6">
    <source>
        <dbReference type="ARBA" id="ARBA00022989"/>
    </source>
</evidence>
<dbReference type="EC" id="1.14.19.1" evidence="15"/>
<evidence type="ECO:0000259" key="14">
    <source>
        <dbReference type="Pfam" id="PF00487"/>
    </source>
</evidence>
<keyword evidence="5" id="KW-0276">Fatty acid metabolism</keyword>
<evidence type="ECO:0000256" key="7">
    <source>
        <dbReference type="ARBA" id="ARBA00023002"/>
    </source>
</evidence>
<dbReference type="AlphaFoldDB" id="A0A108U7U4"/>
<sequence>MSFDPGHTSTLDGPVVPSTPAPRGTRWRRAVATVRRWIDTDTQAPLDEARADRIDWLRTSPFIAMHLACIAVLWVGVSPVALIVAAAMYAIRMFALTAFYHRYFSHKTFRTSRAMQFVFALIGASSVQRGPLWWAAHHRNHHRHTETALDPHSPSVHGFLRSHVGWFLTPRAFRTELERVPDLARFPELRVLDRYDTLVPVLLAAALFGLGALLQRLAPQLGTSGSQMLVWGFFVSTTVLFHATVTINSLAHRYGKRRFDTQDDSRNNLWLALITFGEGWHNNHHFYPGTVRQGFRWWEIDLTYYGLRVMALLGLVHDLKPIPAWVAARAKA</sequence>
<evidence type="ECO:0000256" key="11">
    <source>
        <dbReference type="ARBA" id="ARBA00023160"/>
    </source>
</evidence>
<dbReference type="Proteomes" id="UP000023435">
    <property type="component" value="Unassembled WGS sequence"/>
</dbReference>
<keyword evidence="3" id="KW-0444">Lipid biosynthesis</keyword>
<reference evidence="15 16" key="1">
    <citation type="journal article" date="2014" name="Genome Announc.">
        <title>Draft Genome Sequence of Lysobacter capsici AZ78, a Bacterium Antagonistic to Plant-Pathogenic Oomycetes.</title>
        <authorList>
            <person name="Puopolo G."/>
            <person name="Sonego P."/>
            <person name="Engelen K."/>
            <person name="Pertot I."/>
        </authorList>
    </citation>
    <scope>NUCLEOTIDE SEQUENCE [LARGE SCALE GENOMIC DNA]</scope>
    <source>
        <strain evidence="15 16">AZ78</strain>
    </source>
</reference>
<evidence type="ECO:0000256" key="4">
    <source>
        <dbReference type="ARBA" id="ARBA00022692"/>
    </source>
</evidence>
<dbReference type="InterPro" id="IPR015876">
    <property type="entry name" value="Acyl-CoA_DS"/>
</dbReference>
<feature type="transmembrane region" description="Helical" evidence="13">
    <location>
        <begin position="56"/>
        <end position="74"/>
    </location>
</feature>
<feature type="transmembrane region" description="Helical" evidence="13">
    <location>
        <begin position="198"/>
        <end position="218"/>
    </location>
</feature>
<feature type="region of interest" description="Disordered" evidence="12">
    <location>
        <begin position="1"/>
        <end position="24"/>
    </location>
</feature>
<evidence type="ECO:0000313" key="16">
    <source>
        <dbReference type="Proteomes" id="UP000023435"/>
    </source>
</evidence>
<keyword evidence="16" id="KW-1185">Reference proteome</keyword>
<evidence type="ECO:0000256" key="9">
    <source>
        <dbReference type="ARBA" id="ARBA00023098"/>
    </source>
</evidence>
<evidence type="ECO:0000256" key="1">
    <source>
        <dbReference type="ARBA" id="ARBA00004141"/>
    </source>
</evidence>
<evidence type="ECO:0000313" key="15">
    <source>
        <dbReference type="EMBL" id="KWS04149.1"/>
    </source>
</evidence>
<comment type="similarity">
    <text evidence="2">Belongs to the fatty acid desaturase type 2 family.</text>
</comment>
<dbReference type="EMBL" id="JAJA02000001">
    <property type="protein sequence ID" value="KWS04149.1"/>
    <property type="molecule type" value="Genomic_DNA"/>
</dbReference>
<protein>
    <submittedName>
        <fullName evidence="15">Fatty acid desaturase</fullName>
        <ecNumber evidence="15">1.14.19.1</ecNumber>
    </submittedName>
</protein>
<keyword evidence="8" id="KW-0408">Iron</keyword>
<dbReference type="GO" id="GO:0016020">
    <property type="term" value="C:membrane"/>
    <property type="evidence" value="ECO:0007669"/>
    <property type="project" value="UniProtKB-SubCell"/>
</dbReference>
<accession>A0A108U7U4</accession>
<organism evidence="15 16">
    <name type="scientific">Lysobacter capsici AZ78</name>
    <dbReference type="NCBI Taxonomy" id="1444315"/>
    <lineage>
        <taxon>Bacteria</taxon>
        <taxon>Pseudomonadati</taxon>
        <taxon>Pseudomonadota</taxon>
        <taxon>Gammaproteobacteria</taxon>
        <taxon>Lysobacterales</taxon>
        <taxon>Lysobacteraceae</taxon>
        <taxon>Lysobacter</taxon>
    </lineage>
</organism>
<evidence type="ECO:0000256" key="2">
    <source>
        <dbReference type="ARBA" id="ARBA00008749"/>
    </source>
</evidence>
<dbReference type="CDD" id="cd03505">
    <property type="entry name" value="Delta9-FADS-like"/>
    <property type="match status" value="1"/>
</dbReference>
<keyword evidence="9" id="KW-0443">Lipid metabolism</keyword>
<feature type="domain" description="Fatty acid desaturase" evidence="14">
    <location>
        <begin position="81"/>
        <end position="305"/>
    </location>
</feature>
<dbReference type="PANTHER" id="PTHR11351">
    <property type="entry name" value="ACYL-COA DESATURASE"/>
    <property type="match status" value="1"/>
</dbReference>
<comment type="caution">
    <text evidence="15">The sequence shown here is derived from an EMBL/GenBank/DDBJ whole genome shotgun (WGS) entry which is preliminary data.</text>
</comment>
<feature type="transmembrane region" description="Helical" evidence="13">
    <location>
        <begin position="230"/>
        <end position="251"/>
    </location>
</feature>
<name>A0A108U7U4_9GAMM</name>
<gene>
    <name evidence="15" type="ORF">AZ78_1698</name>
</gene>
<keyword evidence="7 15" id="KW-0560">Oxidoreductase</keyword>
<comment type="subcellular location">
    <subcellularLocation>
        <location evidence="1">Membrane</location>
        <topology evidence="1">Multi-pass membrane protein</topology>
    </subcellularLocation>
</comment>
<keyword evidence="11" id="KW-0275">Fatty acid biosynthesis</keyword>